<accession>A0A200Q2V8</accession>
<dbReference type="EMBL" id="MVGT01003257">
    <property type="protein sequence ID" value="OVA04798.1"/>
    <property type="molecule type" value="Genomic_DNA"/>
</dbReference>
<evidence type="ECO:0000256" key="1">
    <source>
        <dbReference type="SAM" id="Coils"/>
    </source>
</evidence>
<evidence type="ECO:0000313" key="3">
    <source>
        <dbReference type="EMBL" id="OVA04798.1"/>
    </source>
</evidence>
<dbReference type="InParanoid" id="A0A200Q2V8"/>
<organism evidence="3 4">
    <name type="scientific">Macleaya cordata</name>
    <name type="common">Five-seeded plume-poppy</name>
    <name type="synonym">Bocconia cordata</name>
    <dbReference type="NCBI Taxonomy" id="56857"/>
    <lineage>
        <taxon>Eukaryota</taxon>
        <taxon>Viridiplantae</taxon>
        <taxon>Streptophyta</taxon>
        <taxon>Embryophyta</taxon>
        <taxon>Tracheophyta</taxon>
        <taxon>Spermatophyta</taxon>
        <taxon>Magnoliopsida</taxon>
        <taxon>Ranunculales</taxon>
        <taxon>Papaveraceae</taxon>
        <taxon>Papaveroideae</taxon>
        <taxon>Macleaya</taxon>
    </lineage>
</organism>
<evidence type="ECO:0000313" key="4">
    <source>
        <dbReference type="Proteomes" id="UP000195402"/>
    </source>
</evidence>
<gene>
    <name evidence="3" type="ORF">BVC80_8523g6</name>
</gene>
<evidence type="ECO:0000256" key="2">
    <source>
        <dbReference type="SAM" id="MobiDB-lite"/>
    </source>
</evidence>
<reference evidence="3 4" key="1">
    <citation type="journal article" date="2017" name="Mol. Plant">
        <title>The Genome of Medicinal Plant Macleaya cordata Provides New Insights into Benzylisoquinoline Alkaloids Metabolism.</title>
        <authorList>
            <person name="Liu X."/>
            <person name="Liu Y."/>
            <person name="Huang P."/>
            <person name="Ma Y."/>
            <person name="Qing Z."/>
            <person name="Tang Q."/>
            <person name="Cao H."/>
            <person name="Cheng P."/>
            <person name="Zheng Y."/>
            <person name="Yuan Z."/>
            <person name="Zhou Y."/>
            <person name="Liu J."/>
            <person name="Tang Z."/>
            <person name="Zhuo Y."/>
            <person name="Zhang Y."/>
            <person name="Yu L."/>
            <person name="Huang J."/>
            <person name="Yang P."/>
            <person name="Peng Q."/>
            <person name="Zhang J."/>
            <person name="Jiang W."/>
            <person name="Zhang Z."/>
            <person name="Lin K."/>
            <person name="Ro D.K."/>
            <person name="Chen X."/>
            <person name="Xiong X."/>
            <person name="Shang Y."/>
            <person name="Huang S."/>
            <person name="Zeng J."/>
        </authorList>
    </citation>
    <scope>NUCLEOTIDE SEQUENCE [LARGE SCALE GENOMIC DNA]</scope>
    <source>
        <strain evidence="4">cv. BLH2017</strain>
        <tissue evidence="3">Root</tissue>
    </source>
</reference>
<dbReference type="AlphaFoldDB" id="A0A200Q2V8"/>
<dbReference type="Proteomes" id="UP000195402">
    <property type="component" value="Unassembled WGS sequence"/>
</dbReference>
<sequence>MKVTLDDSDSSSNTSESSDEEKEEMKAITATLSQIFRNVDTSSEHEESDEEINPEELCANLLKKSMDLSKENEVLNEKLTFIQTERDETMIKLQESSIKIKQLEEEISKLLIKINSLELDHEKALDEIKSLDCTLAATKRDLISSNDLLDKFNHGSNFISNLLKAAKTANDKKGLAMMLQRVPTHHKE</sequence>
<keyword evidence="4" id="KW-1185">Reference proteome</keyword>
<name>A0A200Q2V8_MACCD</name>
<proteinExistence type="predicted"/>
<comment type="caution">
    <text evidence="3">The sequence shown here is derived from an EMBL/GenBank/DDBJ whole genome shotgun (WGS) entry which is preliminary data.</text>
</comment>
<protein>
    <submittedName>
        <fullName evidence="3">Uncharacterized protein</fullName>
    </submittedName>
</protein>
<feature type="coiled-coil region" evidence="1">
    <location>
        <begin position="58"/>
        <end position="134"/>
    </location>
</feature>
<feature type="region of interest" description="Disordered" evidence="2">
    <location>
        <begin position="1"/>
        <end position="25"/>
    </location>
</feature>
<keyword evidence="1" id="KW-0175">Coiled coil</keyword>